<keyword evidence="3" id="KW-0460">Magnesium</keyword>
<sequence length="400" mass="44993">MPSITIRDVRVILTMPDTSRLVIVKVETSEPGLYGVGCATFTQRPLTVRSAVVDYLKPFLLGKDVMRIEDLWQTMYQNSYWRNGPTLNNAISGVDMALWDIKGKLANMPVYELLGGKCREGAAVYRHADGRDEAEVLESVQAYMEQGYQHIRCQWGGYGGRTELKVPPEQALPGVYYDPEAYARSVPRLFDYLRGHLGYAIELLHDVHERLPPIEAIRLAKQLEPYRLFFLEDPLPPEQNGYFSMLRQQCATPIAMGELFNNPHEWIPLITNRWIDFIRVHISQIGGLTPAKKLATLCEAFGVRTAWHGPGDTSPVGHAANLHLDLSSHNFGIQEGHAFSEQEQEVFPGCPELRGGYLYANDRPGLGIDIDEQQAARYPCTDGPPEWTLARSWDGTAARP</sequence>
<keyword evidence="6" id="KW-1185">Reference proteome</keyword>
<dbReference type="InterPro" id="IPR029017">
    <property type="entry name" value="Enolase-like_N"/>
</dbReference>
<dbReference type="InterPro" id="IPR013341">
    <property type="entry name" value="Mandelate_racemase_N_dom"/>
</dbReference>
<dbReference type="EMBL" id="BIFQ01000002">
    <property type="protein sequence ID" value="GCE08492.1"/>
    <property type="molecule type" value="Genomic_DNA"/>
</dbReference>
<dbReference type="PROSITE" id="PS00908">
    <property type="entry name" value="MR_MLE_1"/>
    <property type="match status" value="1"/>
</dbReference>
<dbReference type="InterPro" id="IPR036849">
    <property type="entry name" value="Enolase-like_C_sf"/>
</dbReference>
<evidence type="ECO:0000313" key="6">
    <source>
        <dbReference type="Proteomes" id="UP000287224"/>
    </source>
</evidence>
<dbReference type="SUPFAM" id="SSF51604">
    <property type="entry name" value="Enolase C-terminal domain-like"/>
    <property type="match status" value="1"/>
</dbReference>
<dbReference type="RefSeq" id="WP_126601024.1">
    <property type="nucleotide sequence ID" value="NZ_BIFQ01000002.1"/>
</dbReference>
<evidence type="ECO:0000256" key="1">
    <source>
        <dbReference type="ARBA" id="ARBA00010339"/>
    </source>
</evidence>
<dbReference type="SMART" id="SM00922">
    <property type="entry name" value="MR_MLE"/>
    <property type="match status" value="1"/>
</dbReference>
<evidence type="ECO:0000256" key="3">
    <source>
        <dbReference type="ARBA" id="ARBA00022842"/>
    </source>
</evidence>
<dbReference type="Pfam" id="PF02746">
    <property type="entry name" value="MR_MLE_N"/>
    <property type="match status" value="1"/>
</dbReference>
<dbReference type="SFLD" id="SFLDS00001">
    <property type="entry name" value="Enolase"/>
    <property type="match status" value="1"/>
</dbReference>
<comment type="caution">
    <text evidence="5">The sequence shown here is derived from an EMBL/GenBank/DDBJ whole genome shotgun (WGS) entry which is preliminary data.</text>
</comment>
<keyword evidence="2" id="KW-0479">Metal-binding</keyword>
<dbReference type="InterPro" id="IPR013342">
    <property type="entry name" value="Mandelate_racemase_C"/>
</dbReference>
<evidence type="ECO:0000259" key="4">
    <source>
        <dbReference type="SMART" id="SM00922"/>
    </source>
</evidence>
<gene>
    <name evidence="5" type="ORF">KDAU_58210</name>
</gene>
<dbReference type="InterPro" id="IPR029065">
    <property type="entry name" value="Enolase_C-like"/>
</dbReference>
<reference evidence="6" key="1">
    <citation type="submission" date="2018-12" db="EMBL/GenBank/DDBJ databases">
        <title>Tengunoibacter tsumagoiensis gen. nov., sp. nov., Dictyobacter kobayashii sp. nov., D. alpinus sp. nov., and D. joshuensis sp. nov. and description of Dictyobacteraceae fam. nov. within the order Ktedonobacterales isolated from Tengu-no-mugimeshi.</title>
        <authorList>
            <person name="Wang C.M."/>
            <person name="Zheng Y."/>
            <person name="Sakai Y."/>
            <person name="Toyoda A."/>
            <person name="Minakuchi Y."/>
            <person name="Abe K."/>
            <person name="Yokota A."/>
            <person name="Yabe S."/>
        </authorList>
    </citation>
    <scope>NUCLEOTIDE SEQUENCE [LARGE SCALE GENOMIC DNA]</scope>
    <source>
        <strain evidence="6">S-27</strain>
    </source>
</reference>
<dbReference type="SFLD" id="SFLDG00033">
    <property type="entry name" value="mannonate_dehydratase"/>
    <property type="match status" value="1"/>
</dbReference>
<dbReference type="SUPFAM" id="SSF54826">
    <property type="entry name" value="Enolase N-terminal domain-like"/>
    <property type="match status" value="1"/>
</dbReference>
<dbReference type="Pfam" id="PF13378">
    <property type="entry name" value="MR_MLE_C"/>
    <property type="match status" value="1"/>
</dbReference>
<proteinExistence type="inferred from homology"/>
<dbReference type="PANTHER" id="PTHR48080:SF6">
    <property type="entry name" value="STARVATION-SENSING PROTEIN RSPA"/>
    <property type="match status" value="1"/>
</dbReference>
<dbReference type="GO" id="GO:0009063">
    <property type="term" value="P:amino acid catabolic process"/>
    <property type="evidence" value="ECO:0007669"/>
    <property type="project" value="InterPro"/>
</dbReference>
<evidence type="ECO:0000256" key="2">
    <source>
        <dbReference type="ARBA" id="ARBA00022723"/>
    </source>
</evidence>
<dbReference type="AlphaFoldDB" id="A0A401ZNR6"/>
<dbReference type="FunFam" id="3.20.20.120:FF:000011">
    <property type="entry name" value="D-galactonate dehydratase family member VSWAT3_13707"/>
    <property type="match status" value="1"/>
</dbReference>
<accession>A0A401ZNR6</accession>
<dbReference type="Proteomes" id="UP000287224">
    <property type="component" value="Unassembled WGS sequence"/>
</dbReference>
<feature type="domain" description="Mandelate racemase/muconate lactonizing enzyme C-terminal" evidence="4">
    <location>
        <begin position="133"/>
        <end position="253"/>
    </location>
</feature>
<dbReference type="InterPro" id="IPR034589">
    <property type="entry name" value="D-mannonate_dehydratase-like"/>
</dbReference>
<name>A0A401ZNR6_9CHLR</name>
<organism evidence="5 6">
    <name type="scientific">Dictyobacter aurantiacus</name>
    <dbReference type="NCBI Taxonomy" id="1936993"/>
    <lineage>
        <taxon>Bacteria</taxon>
        <taxon>Bacillati</taxon>
        <taxon>Chloroflexota</taxon>
        <taxon>Ktedonobacteria</taxon>
        <taxon>Ktedonobacterales</taxon>
        <taxon>Dictyobacteraceae</taxon>
        <taxon>Dictyobacter</taxon>
    </lineage>
</organism>
<dbReference type="InterPro" id="IPR018110">
    <property type="entry name" value="Mandel_Rmase/mucon_lact_enz_CS"/>
</dbReference>
<dbReference type="PANTHER" id="PTHR48080">
    <property type="entry name" value="D-GALACTONATE DEHYDRATASE-RELATED"/>
    <property type="match status" value="1"/>
</dbReference>
<evidence type="ECO:0000313" key="5">
    <source>
        <dbReference type="EMBL" id="GCE08492.1"/>
    </source>
</evidence>
<comment type="similarity">
    <text evidence="1">Belongs to the mandelate racemase/muconate lactonizing enzyme family. GalD subfamily.</text>
</comment>
<dbReference type="InterPro" id="IPR034593">
    <property type="entry name" value="DgoD-like"/>
</dbReference>
<dbReference type="Gene3D" id="3.30.390.10">
    <property type="entry name" value="Enolase-like, N-terminal domain"/>
    <property type="match status" value="1"/>
</dbReference>
<dbReference type="Gene3D" id="3.20.20.120">
    <property type="entry name" value="Enolase-like C-terminal domain"/>
    <property type="match status" value="1"/>
</dbReference>
<dbReference type="PROSITE" id="PS00909">
    <property type="entry name" value="MR_MLE_2"/>
    <property type="match status" value="1"/>
</dbReference>
<dbReference type="OrthoDB" id="9775391at2"/>
<protein>
    <submittedName>
        <fullName evidence="5">Starvation-sensing protein RspA</fullName>
    </submittedName>
</protein>
<dbReference type="GO" id="GO:0000287">
    <property type="term" value="F:magnesium ion binding"/>
    <property type="evidence" value="ECO:0007669"/>
    <property type="project" value="UniProtKB-ARBA"/>
</dbReference>